<reference evidence="2 3" key="1">
    <citation type="submission" date="2019-05" db="EMBL/GenBank/DDBJ databases">
        <title>Another draft genome of Portunus trituberculatus and its Hox gene families provides insights of decapod evolution.</title>
        <authorList>
            <person name="Jeong J.-H."/>
            <person name="Song I."/>
            <person name="Kim S."/>
            <person name="Choi T."/>
            <person name="Kim D."/>
            <person name="Ryu S."/>
            <person name="Kim W."/>
        </authorList>
    </citation>
    <scope>NUCLEOTIDE SEQUENCE [LARGE SCALE GENOMIC DNA]</scope>
    <source>
        <tissue evidence="2">Muscle</tissue>
    </source>
</reference>
<evidence type="ECO:0000313" key="3">
    <source>
        <dbReference type="Proteomes" id="UP000324222"/>
    </source>
</evidence>
<feature type="region of interest" description="Disordered" evidence="1">
    <location>
        <begin position="199"/>
        <end position="251"/>
    </location>
</feature>
<sequence>MKGKVSPVSLTSTALSMPIVETADAPGQRRSASFGPSPGHTAQLSCTDSNNVISVVHTNKKNVSQVPKKTSSRTPKKVTQEEAITTTVEKPTAKKRKLTPTSVVSNVKNSSGKRMRTIAPAMYEGVSPRKLFPRKDKINQGRNSPLPSPGSSVDSPEPTKNNINSDIVIPMKVRRTKRQLNLGLSSSPVQHIYMNKQSLGHSNAGRSGSLLGDASQVGGNVAPAQQKTGDSSGQVLRRSPRKVCQPYKLTM</sequence>
<organism evidence="2 3">
    <name type="scientific">Portunus trituberculatus</name>
    <name type="common">Swimming crab</name>
    <name type="synonym">Neptunus trituberculatus</name>
    <dbReference type="NCBI Taxonomy" id="210409"/>
    <lineage>
        <taxon>Eukaryota</taxon>
        <taxon>Metazoa</taxon>
        <taxon>Ecdysozoa</taxon>
        <taxon>Arthropoda</taxon>
        <taxon>Crustacea</taxon>
        <taxon>Multicrustacea</taxon>
        <taxon>Malacostraca</taxon>
        <taxon>Eumalacostraca</taxon>
        <taxon>Eucarida</taxon>
        <taxon>Decapoda</taxon>
        <taxon>Pleocyemata</taxon>
        <taxon>Brachyura</taxon>
        <taxon>Eubrachyura</taxon>
        <taxon>Portunoidea</taxon>
        <taxon>Portunidae</taxon>
        <taxon>Portuninae</taxon>
        <taxon>Portunus</taxon>
    </lineage>
</organism>
<dbReference type="OrthoDB" id="6382556at2759"/>
<name>A0A5B7DQL1_PORTR</name>
<comment type="caution">
    <text evidence="2">The sequence shown here is derived from an EMBL/GenBank/DDBJ whole genome shotgun (WGS) entry which is preliminary data.</text>
</comment>
<feature type="compositionally biased region" description="Polar residues" evidence="1">
    <location>
        <begin position="223"/>
        <end position="234"/>
    </location>
</feature>
<feature type="region of interest" description="Disordered" evidence="1">
    <location>
        <begin position="62"/>
        <end position="84"/>
    </location>
</feature>
<accession>A0A5B7DQL1</accession>
<feature type="region of interest" description="Disordered" evidence="1">
    <location>
        <begin position="1"/>
        <end position="45"/>
    </location>
</feature>
<dbReference type="AlphaFoldDB" id="A0A5B7DQL1"/>
<dbReference type="EMBL" id="VSRR010001265">
    <property type="protein sequence ID" value="MPC23901.1"/>
    <property type="molecule type" value="Genomic_DNA"/>
</dbReference>
<feature type="compositionally biased region" description="Polar residues" evidence="1">
    <location>
        <begin position="140"/>
        <end position="164"/>
    </location>
</feature>
<feature type="region of interest" description="Disordered" evidence="1">
    <location>
        <begin position="126"/>
        <end position="164"/>
    </location>
</feature>
<protein>
    <submittedName>
        <fullName evidence="2">Uncharacterized protein</fullName>
    </submittedName>
</protein>
<evidence type="ECO:0000256" key="1">
    <source>
        <dbReference type="SAM" id="MobiDB-lite"/>
    </source>
</evidence>
<dbReference type="Proteomes" id="UP000324222">
    <property type="component" value="Unassembled WGS sequence"/>
</dbReference>
<gene>
    <name evidence="2" type="ORF">E2C01_016969</name>
</gene>
<keyword evidence="3" id="KW-1185">Reference proteome</keyword>
<evidence type="ECO:0000313" key="2">
    <source>
        <dbReference type="EMBL" id="MPC23901.1"/>
    </source>
</evidence>
<proteinExistence type="predicted"/>